<evidence type="ECO:0000256" key="6">
    <source>
        <dbReference type="ARBA" id="ARBA00022989"/>
    </source>
</evidence>
<evidence type="ECO:0000256" key="8">
    <source>
        <dbReference type="ARBA" id="ARBA00023065"/>
    </source>
</evidence>
<evidence type="ECO:0000259" key="14">
    <source>
        <dbReference type="Pfam" id="PF00999"/>
    </source>
</evidence>
<evidence type="ECO:0000256" key="9">
    <source>
        <dbReference type="ARBA" id="ARBA00023136"/>
    </source>
</evidence>
<reference evidence="16" key="1">
    <citation type="submission" date="2025-08" db="UniProtKB">
        <authorList>
            <consortium name="RefSeq"/>
        </authorList>
    </citation>
    <scope>IDENTIFICATION</scope>
</reference>
<feature type="transmembrane region" description="Helical" evidence="13">
    <location>
        <begin position="103"/>
        <end position="125"/>
    </location>
</feature>
<dbReference type="GO" id="GO:0015386">
    <property type="term" value="F:potassium:proton antiporter activity"/>
    <property type="evidence" value="ECO:0007669"/>
    <property type="project" value="TreeGrafter"/>
</dbReference>
<dbReference type="PANTHER" id="PTHR10110">
    <property type="entry name" value="SODIUM/HYDROGEN EXCHANGER"/>
    <property type="match status" value="1"/>
</dbReference>
<evidence type="ECO:0000256" key="7">
    <source>
        <dbReference type="ARBA" id="ARBA00023053"/>
    </source>
</evidence>
<proteinExistence type="predicted"/>
<dbReference type="GO" id="GO:0005886">
    <property type="term" value="C:plasma membrane"/>
    <property type="evidence" value="ECO:0007669"/>
    <property type="project" value="TreeGrafter"/>
</dbReference>
<dbReference type="InterPro" id="IPR004709">
    <property type="entry name" value="NaH_exchanger"/>
</dbReference>
<evidence type="ECO:0000256" key="11">
    <source>
        <dbReference type="ARBA" id="ARBA00047524"/>
    </source>
</evidence>
<keyword evidence="15" id="KW-1185">Reference proteome</keyword>
<dbReference type="InterPro" id="IPR006153">
    <property type="entry name" value="Cation/H_exchanger_TM"/>
</dbReference>
<dbReference type="AlphaFoldDB" id="A0AB40CPG3"/>
<dbReference type="InterPro" id="IPR018422">
    <property type="entry name" value="Cation/H_exchanger_CPA1"/>
</dbReference>
<keyword evidence="7" id="KW-0915">Sodium</keyword>
<dbReference type="GO" id="GO:0015385">
    <property type="term" value="F:sodium:proton antiporter activity"/>
    <property type="evidence" value="ECO:0007669"/>
    <property type="project" value="InterPro"/>
</dbReference>
<comment type="catalytic activity">
    <reaction evidence="12">
        <text>K(+)(in) + H(+)(out) = K(+)(out) + H(+)(in)</text>
        <dbReference type="Rhea" id="RHEA:29467"/>
        <dbReference type="ChEBI" id="CHEBI:15378"/>
        <dbReference type="ChEBI" id="CHEBI:29103"/>
    </reaction>
</comment>
<gene>
    <name evidence="16" type="primary">LOC120279125</name>
</gene>
<protein>
    <submittedName>
        <fullName evidence="16">Sodium/hydrogen exchanger 4-like</fullName>
    </submittedName>
</protein>
<evidence type="ECO:0000313" key="15">
    <source>
        <dbReference type="Proteomes" id="UP001515500"/>
    </source>
</evidence>
<keyword evidence="3" id="KW-0633">Potassium transport</keyword>
<sequence length="131" mass="14813">MGFMAMIGDEDHDSRVLSISVFVAVLCLCIVAGHLLEEHRWFNESIIAILIGWITGAVVLLLSKGKKSHILRFNEEVFFIYILPPIIFNAGFQVKKKEFFRNFFTIMLFGVIGVFISFAIISAALKLTFPL</sequence>
<keyword evidence="5" id="KW-0630">Potassium</keyword>
<evidence type="ECO:0000256" key="10">
    <source>
        <dbReference type="ARBA" id="ARBA00023201"/>
    </source>
</evidence>
<dbReference type="PRINTS" id="PR01084">
    <property type="entry name" value="NAHEXCHNGR"/>
</dbReference>
<dbReference type="PANTHER" id="PTHR10110:SF179">
    <property type="entry name" value="SODIUM_HYDROGEN EXCHANGER 4"/>
    <property type="match status" value="1"/>
</dbReference>
<keyword evidence="2" id="KW-0813">Transport</keyword>
<organism evidence="15 16">
    <name type="scientific">Dioscorea cayennensis subsp. rotundata</name>
    <name type="common">White Guinea yam</name>
    <name type="synonym">Dioscorea rotundata</name>
    <dbReference type="NCBI Taxonomy" id="55577"/>
    <lineage>
        <taxon>Eukaryota</taxon>
        <taxon>Viridiplantae</taxon>
        <taxon>Streptophyta</taxon>
        <taxon>Embryophyta</taxon>
        <taxon>Tracheophyta</taxon>
        <taxon>Spermatophyta</taxon>
        <taxon>Magnoliopsida</taxon>
        <taxon>Liliopsida</taxon>
        <taxon>Dioscoreales</taxon>
        <taxon>Dioscoreaceae</taxon>
        <taxon>Dioscorea</taxon>
    </lineage>
</organism>
<evidence type="ECO:0000256" key="3">
    <source>
        <dbReference type="ARBA" id="ARBA00022538"/>
    </source>
</evidence>
<evidence type="ECO:0000256" key="1">
    <source>
        <dbReference type="ARBA" id="ARBA00004141"/>
    </source>
</evidence>
<evidence type="ECO:0000256" key="12">
    <source>
        <dbReference type="ARBA" id="ARBA00047912"/>
    </source>
</evidence>
<comment type="catalytic activity">
    <reaction evidence="11">
        <text>Na(+)(in) + H(+)(out) = Na(+)(out) + H(+)(in)</text>
        <dbReference type="Rhea" id="RHEA:29419"/>
        <dbReference type="ChEBI" id="CHEBI:15378"/>
        <dbReference type="ChEBI" id="CHEBI:29101"/>
    </reaction>
</comment>
<accession>A0AB40CPG3</accession>
<evidence type="ECO:0000313" key="16">
    <source>
        <dbReference type="RefSeq" id="XP_039141926.1"/>
    </source>
</evidence>
<evidence type="ECO:0000256" key="13">
    <source>
        <dbReference type="SAM" id="Phobius"/>
    </source>
</evidence>
<dbReference type="RefSeq" id="XP_039141926.1">
    <property type="nucleotide sequence ID" value="XM_039285992.1"/>
</dbReference>
<feature type="transmembrane region" description="Helical" evidence="13">
    <location>
        <begin position="16"/>
        <end position="35"/>
    </location>
</feature>
<comment type="subcellular location">
    <subcellularLocation>
        <location evidence="1">Membrane</location>
        <topology evidence="1">Multi-pass membrane protein</topology>
    </subcellularLocation>
</comment>
<name>A0AB40CPG3_DIOCR</name>
<keyword evidence="8" id="KW-0406">Ion transport</keyword>
<keyword evidence="9 13" id="KW-0472">Membrane</keyword>
<dbReference type="GO" id="GO:0051453">
    <property type="term" value="P:regulation of intracellular pH"/>
    <property type="evidence" value="ECO:0007669"/>
    <property type="project" value="TreeGrafter"/>
</dbReference>
<keyword evidence="4 13" id="KW-0812">Transmembrane</keyword>
<dbReference type="Proteomes" id="UP001515500">
    <property type="component" value="Chromosome 16"/>
</dbReference>
<dbReference type="GeneID" id="120279125"/>
<dbReference type="GO" id="GO:0098719">
    <property type="term" value="P:sodium ion import across plasma membrane"/>
    <property type="evidence" value="ECO:0007669"/>
    <property type="project" value="TreeGrafter"/>
</dbReference>
<evidence type="ECO:0000256" key="5">
    <source>
        <dbReference type="ARBA" id="ARBA00022958"/>
    </source>
</evidence>
<feature type="transmembrane region" description="Helical" evidence="13">
    <location>
        <begin position="41"/>
        <end position="62"/>
    </location>
</feature>
<evidence type="ECO:0000256" key="2">
    <source>
        <dbReference type="ARBA" id="ARBA00022448"/>
    </source>
</evidence>
<evidence type="ECO:0000256" key="4">
    <source>
        <dbReference type="ARBA" id="ARBA00022692"/>
    </source>
</evidence>
<feature type="domain" description="Cation/H+ exchanger transmembrane" evidence="14">
    <location>
        <begin position="26"/>
        <end position="128"/>
    </location>
</feature>
<dbReference type="Pfam" id="PF00999">
    <property type="entry name" value="Na_H_Exchanger"/>
    <property type="match status" value="1"/>
</dbReference>
<keyword evidence="10" id="KW-0739">Sodium transport</keyword>
<keyword evidence="6 13" id="KW-1133">Transmembrane helix</keyword>